<dbReference type="RefSeq" id="WP_246223467.1">
    <property type="nucleotide sequence ID" value="NZ_SMLW01000290.1"/>
</dbReference>
<accession>A0ABW9RKG7</accession>
<dbReference type="PANTHER" id="PTHR43784">
    <property type="entry name" value="GDSL-LIKE LIPASE/ACYLHYDROLASE, PUTATIVE (AFU_ORTHOLOGUE AFUA_2G00820)-RELATED"/>
    <property type="match status" value="1"/>
</dbReference>
<dbReference type="InterPro" id="IPR022385">
    <property type="entry name" value="Rhs_assc_core"/>
</dbReference>
<dbReference type="Gene3D" id="2.180.10.10">
    <property type="entry name" value="RHS repeat-associated core"/>
    <property type="match status" value="2"/>
</dbReference>
<evidence type="ECO:0000313" key="3">
    <source>
        <dbReference type="Proteomes" id="UP000798808"/>
    </source>
</evidence>
<dbReference type="Gene3D" id="2.60.40.10">
    <property type="entry name" value="Immunoglobulins"/>
    <property type="match status" value="1"/>
</dbReference>
<dbReference type="CDD" id="cd00229">
    <property type="entry name" value="SGNH_hydrolase"/>
    <property type="match status" value="1"/>
</dbReference>
<dbReference type="InterPro" id="IPR036514">
    <property type="entry name" value="SGNH_hydro_sf"/>
</dbReference>
<evidence type="ECO:0000313" key="2">
    <source>
        <dbReference type="EMBL" id="MTI23735.1"/>
    </source>
</evidence>
<gene>
    <name evidence="2" type="ORF">E1163_02100</name>
</gene>
<dbReference type="NCBIfam" id="TIGR03696">
    <property type="entry name" value="Rhs_assc_core"/>
    <property type="match status" value="1"/>
</dbReference>
<dbReference type="SUPFAM" id="SSF52266">
    <property type="entry name" value="SGNH hydrolase"/>
    <property type="match status" value="1"/>
</dbReference>
<comment type="caution">
    <text evidence="2">The sequence shown here is derived from an EMBL/GenBank/DDBJ whole genome shotgun (WGS) entry which is preliminary data.</text>
</comment>
<dbReference type="Pfam" id="PF13472">
    <property type="entry name" value="Lipase_GDSL_2"/>
    <property type="match status" value="1"/>
</dbReference>
<dbReference type="InterPro" id="IPR053140">
    <property type="entry name" value="GDSL_Rv0518-like"/>
</dbReference>
<reference evidence="2 3" key="1">
    <citation type="submission" date="2019-02" db="EMBL/GenBank/DDBJ databases">
        <authorList>
            <person name="Goldberg S.R."/>
            <person name="Haltli B.A."/>
            <person name="Correa H."/>
            <person name="Russell K.G."/>
        </authorList>
    </citation>
    <scope>NUCLEOTIDE SEQUENCE [LARGE SCALE GENOMIC DNA]</scope>
    <source>
        <strain evidence="2 3">JCM 16186</strain>
    </source>
</reference>
<dbReference type="Proteomes" id="UP000798808">
    <property type="component" value="Unassembled WGS sequence"/>
</dbReference>
<protein>
    <recommendedName>
        <fullName evidence="1">SGNH hydrolase-type esterase domain-containing protein</fullName>
    </recommendedName>
</protein>
<proteinExistence type="predicted"/>
<keyword evidence="3" id="KW-1185">Reference proteome</keyword>
<dbReference type="InterPro" id="IPR013830">
    <property type="entry name" value="SGNH_hydro"/>
</dbReference>
<dbReference type="PANTHER" id="PTHR43784:SF2">
    <property type="entry name" value="GDSL-LIKE LIPASE_ACYLHYDROLASE, PUTATIVE (AFU_ORTHOLOGUE AFUA_2G00820)-RELATED"/>
    <property type="match status" value="1"/>
</dbReference>
<feature type="domain" description="SGNH hydrolase-type esterase" evidence="1">
    <location>
        <begin position="104"/>
        <end position="280"/>
    </location>
</feature>
<sequence>SLTWRDNSDNETGFELQRSINNQAFELVAMLPVNSTTYTDQTPAEFSSARYRVRAFRDDQQSEFSAIAAASVSNILPRAIENFSAQVIGSNVSLQWTDKMKIVVLGSSTAAGVGASSSENSWVGLFASWVQSLKSDAEVINLGKGGFTTYDIRTAGSMPAPDLSRNIDAAIAHDPDIVIINLPSNNVADNVPSDVTLSHFQELKILAETNGIKLFVTTTQPRNFSNESKRQKLQYEASAMMDQFGNLTINVYDELVNLPDLGLKASYDSGDGTHLNDAGHNYMFTAIRDHVRTFVDMPVVVSKSIGNKSNFTPLTTLTIADAGYTDSDVVLNVPQYYTITKSNPDGEIMSETDITIDAPVSPDVSLTHKPQYNGNISAIKWKSIGDEEEKLYSYHYDPLNRIKAAEYAQGTSSSNSWASKVGGFSLHSVNYDLNGNIISLNRQDGTSIVRTIDKLTYTYKKGNQLSAVSDDAAWEGFADGSRTGDDYKYDSNGNMIEDKNKGITITYNHLNLPERVEKDANNYIEYIYDANGNKLAQITYEEGKAPKKTEYIGELIYENDELQLIQHEEGRIVEDKTTGTFEYQYHLKDHLGNTRLTFTTKPTTTTFSVNYERDSYYPDDISLFENVENISSVADFNHTDGLYGGPLAKGKYTHSQVLYSSPYPQVGSVLAIPVGAGDNITARVYAKYMDNTANPDVAVNTLASALIGAFTGGVPGAGESGTSNINHNFGSESLIGGADFPFEDTGAPKAFLNVMFLPEDGVIDLVKGATFAYDQIDKGSVEIVIDGNSKDPFDELKVENFEVSQNGYILIYLSNEGSLTDIYFDDLEIELNETPVIQSDDYYPFGLQFNSYQRITAKENKWRFQGQEHIDDLGLNWDSFKWRNHQPDIGRFFSVDPLAENFYYNSTYAFAENRVTSGVEIEGLEWAPPLIPNSQGKLVPNVKMTSEMTKGIVPLVEVKASYGWQFGVKAGKFGGEVNFGSKEIGTVSEEGFVLGDDNKVTKGISLAYGAGEIGLETETTTEMSDIQVEILEGTSVYKSATMETETTKAKASVTLFGFGPESTKTKVEKSVDGVKVSRTESPREVNMKGEQSGMPTVIKETKFSIAIGLKIQLGFKE</sequence>
<name>A0ABW9RKG7_9BACT</name>
<dbReference type="InterPro" id="IPR013783">
    <property type="entry name" value="Ig-like_fold"/>
</dbReference>
<dbReference type="Gene3D" id="3.40.50.1110">
    <property type="entry name" value="SGNH hydrolase"/>
    <property type="match status" value="1"/>
</dbReference>
<evidence type="ECO:0000259" key="1">
    <source>
        <dbReference type="Pfam" id="PF13472"/>
    </source>
</evidence>
<organism evidence="2 3">
    <name type="scientific">Fulvivirga kasyanovii</name>
    <dbReference type="NCBI Taxonomy" id="396812"/>
    <lineage>
        <taxon>Bacteria</taxon>
        <taxon>Pseudomonadati</taxon>
        <taxon>Bacteroidota</taxon>
        <taxon>Cytophagia</taxon>
        <taxon>Cytophagales</taxon>
        <taxon>Fulvivirgaceae</taxon>
        <taxon>Fulvivirga</taxon>
    </lineage>
</organism>
<dbReference type="EMBL" id="SMLW01000290">
    <property type="protein sequence ID" value="MTI23735.1"/>
    <property type="molecule type" value="Genomic_DNA"/>
</dbReference>
<feature type="non-terminal residue" evidence="2">
    <location>
        <position position="1"/>
    </location>
</feature>